<feature type="domain" description="Nucleotidyltransferase-like" evidence="1">
    <location>
        <begin position="109"/>
        <end position="307"/>
    </location>
</feature>
<sequence length="345" mass="37111">MADFHNDALQTLYSSVTERAGTQARVPLHSPGSAAQKTVDGKTYLYWRVYLASGKHKETSLGRAGEPDTEAALEARLLESAEMRALGADVQVLRKAGFAAADNSSALTIATLFNAGIFGHGGVLVGSHAFGALLNSLGVHLPTNYRTEDIDIGSAGTISVAIPEERSFLDILRDSSLPFLEVPELDSRRPSTSFKARGQPLKVDLLVPGTEAYETRPLPHLRAHATGLPYFKYLVSNPAQGFVLGKEHAIPVMLPDPARFALHKLIVSTLRTASHALKADKDRRQAAVLIDALMEKFPEWLAAASDSLEEAARPRVAVAAARALILAPHLSQRAQDFLEELGAQG</sequence>
<evidence type="ECO:0000259" key="1">
    <source>
        <dbReference type="Pfam" id="PF12281"/>
    </source>
</evidence>
<dbReference type="EMBL" id="FNCJ01000008">
    <property type="protein sequence ID" value="SDH26972.1"/>
    <property type="molecule type" value="Genomic_DNA"/>
</dbReference>
<proteinExistence type="predicted"/>
<dbReference type="Proteomes" id="UP000199706">
    <property type="component" value="Unassembled WGS sequence"/>
</dbReference>
<dbReference type="Pfam" id="PF12281">
    <property type="entry name" value="NTP_transf_8"/>
    <property type="match status" value="1"/>
</dbReference>
<dbReference type="InterPro" id="IPR058575">
    <property type="entry name" value="NTP_transf_8_dom"/>
</dbReference>
<accession>A0A1G8B111</accession>
<organism evidence="2 3">
    <name type="scientific">Paraburkholderia phenazinium</name>
    <dbReference type="NCBI Taxonomy" id="60549"/>
    <lineage>
        <taxon>Bacteria</taxon>
        <taxon>Pseudomonadati</taxon>
        <taxon>Pseudomonadota</taxon>
        <taxon>Betaproteobacteria</taxon>
        <taxon>Burkholderiales</taxon>
        <taxon>Burkholderiaceae</taxon>
        <taxon>Paraburkholderia</taxon>
    </lineage>
</organism>
<gene>
    <name evidence="2" type="ORF">SAMN05216466_108183</name>
</gene>
<evidence type="ECO:0000313" key="3">
    <source>
        <dbReference type="Proteomes" id="UP000199706"/>
    </source>
</evidence>
<protein>
    <recommendedName>
        <fullName evidence="1">Nucleotidyltransferase-like domain-containing protein</fullName>
    </recommendedName>
</protein>
<evidence type="ECO:0000313" key="2">
    <source>
        <dbReference type="EMBL" id="SDH26972.1"/>
    </source>
</evidence>
<name>A0A1G8B111_9BURK</name>
<dbReference type="OrthoDB" id="5953769at2"/>
<dbReference type="AlphaFoldDB" id="A0A1G8B111"/>
<reference evidence="2 3" key="1">
    <citation type="submission" date="2016-10" db="EMBL/GenBank/DDBJ databases">
        <authorList>
            <person name="de Groot N.N."/>
        </authorList>
    </citation>
    <scope>NUCLEOTIDE SEQUENCE [LARGE SCALE GENOMIC DNA]</scope>
    <source>
        <strain evidence="2 3">LMG 2247</strain>
    </source>
</reference>